<dbReference type="SMART" id="SM00382">
    <property type="entry name" value="AAA"/>
    <property type="match status" value="1"/>
</dbReference>
<dbReference type="CDD" id="cd03230">
    <property type="entry name" value="ABC_DR_subfamily_A"/>
    <property type="match status" value="1"/>
</dbReference>
<dbReference type="InterPro" id="IPR051782">
    <property type="entry name" value="ABC_Transporter_VariousFunc"/>
</dbReference>
<evidence type="ECO:0000313" key="5">
    <source>
        <dbReference type="EMBL" id="KGF03704.1"/>
    </source>
</evidence>
<organism evidence="5 6">
    <name type="scientific">Anaerococcus lactolyticus S7-1-13</name>
    <dbReference type="NCBI Taxonomy" id="1284686"/>
    <lineage>
        <taxon>Bacteria</taxon>
        <taxon>Bacillati</taxon>
        <taxon>Bacillota</taxon>
        <taxon>Tissierellia</taxon>
        <taxon>Tissierellales</taxon>
        <taxon>Peptoniphilaceae</taxon>
        <taxon>Anaerococcus</taxon>
    </lineage>
</organism>
<dbReference type="InterPro" id="IPR003593">
    <property type="entry name" value="AAA+_ATPase"/>
</dbReference>
<dbReference type="InterPro" id="IPR027417">
    <property type="entry name" value="P-loop_NTPase"/>
</dbReference>
<dbReference type="InterPro" id="IPR003439">
    <property type="entry name" value="ABC_transporter-like_ATP-bd"/>
</dbReference>
<dbReference type="EMBL" id="JRMW01000037">
    <property type="protein sequence ID" value="KGF03704.1"/>
    <property type="molecule type" value="Genomic_DNA"/>
</dbReference>
<sequence length="288" mass="32369">MTDAIKIKNLVKSFGNFRLGPVDLGIKKGTITGFIGENGAGKSTTIKLILDVIGRDGGAIEIFGKDIKDLSVDDKYEIGFVFDDLFLPGSMKACEIEKMHSLLYKDHWEKGTFYEFVEKFALPTNIPIKTFSRGMKMKLGLALAMSHGAEILILDEPTSGLDPVVRDDFLDILLDFIQDEDHTVLISSHILSDLEKIADYIAFIHKGQLIFNEEKDGLSEKYGLVSLGDEEFESLDKSALVGVRKHQFGRECLVRREKMPDGFEMQKPSIEDIMVYMIKEAYNESLDI</sequence>
<evidence type="ECO:0000256" key="2">
    <source>
        <dbReference type="ARBA" id="ARBA00022741"/>
    </source>
</evidence>
<evidence type="ECO:0000256" key="3">
    <source>
        <dbReference type="ARBA" id="ARBA00022840"/>
    </source>
</evidence>
<feature type="domain" description="ABC transporter" evidence="4">
    <location>
        <begin position="5"/>
        <end position="231"/>
    </location>
</feature>
<dbReference type="PANTHER" id="PTHR42939">
    <property type="entry name" value="ABC TRANSPORTER ATP-BINDING PROTEIN ALBC-RELATED"/>
    <property type="match status" value="1"/>
</dbReference>
<keyword evidence="2" id="KW-0547">Nucleotide-binding</keyword>
<dbReference type="PROSITE" id="PS50893">
    <property type="entry name" value="ABC_TRANSPORTER_2"/>
    <property type="match status" value="1"/>
</dbReference>
<dbReference type="OrthoDB" id="9804819at2"/>
<protein>
    <submittedName>
        <fullName evidence="5">ABC transporter</fullName>
    </submittedName>
</protein>
<dbReference type="GO" id="GO:0005524">
    <property type="term" value="F:ATP binding"/>
    <property type="evidence" value="ECO:0007669"/>
    <property type="project" value="UniProtKB-KW"/>
</dbReference>
<dbReference type="eggNOG" id="COG1131">
    <property type="taxonomic scope" value="Bacteria"/>
</dbReference>
<dbReference type="SUPFAM" id="SSF52540">
    <property type="entry name" value="P-loop containing nucleoside triphosphate hydrolases"/>
    <property type="match status" value="1"/>
</dbReference>
<reference evidence="5 6" key="1">
    <citation type="submission" date="2014-07" db="EMBL/GenBank/DDBJ databases">
        <authorList>
            <person name="McCorrison J."/>
            <person name="Sanka R."/>
            <person name="Torralba M."/>
            <person name="Gillis M."/>
            <person name="Haft D.H."/>
            <person name="Methe B."/>
            <person name="Sutton G."/>
            <person name="Nelson K.E."/>
        </authorList>
    </citation>
    <scope>NUCLEOTIDE SEQUENCE [LARGE SCALE GENOMIC DNA]</scope>
    <source>
        <strain evidence="5 6">S7-1-13</strain>
    </source>
</reference>
<evidence type="ECO:0000256" key="1">
    <source>
        <dbReference type="ARBA" id="ARBA00022448"/>
    </source>
</evidence>
<dbReference type="Proteomes" id="UP000029579">
    <property type="component" value="Unassembled WGS sequence"/>
</dbReference>
<dbReference type="Pfam" id="PF00005">
    <property type="entry name" value="ABC_tran"/>
    <property type="match status" value="1"/>
</dbReference>
<evidence type="ECO:0000259" key="4">
    <source>
        <dbReference type="PROSITE" id="PS50893"/>
    </source>
</evidence>
<dbReference type="Gene3D" id="3.40.50.300">
    <property type="entry name" value="P-loop containing nucleotide triphosphate hydrolases"/>
    <property type="match status" value="1"/>
</dbReference>
<dbReference type="RefSeq" id="WP_037328165.1">
    <property type="nucleotide sequence ID" value="NZ_JRMW01000037.1"/>
</dbReference>
<proteinExistence type="predicted"/>
<accession>A0A095Z5E8</accession>
<evidence type="ECO:0000313" key="6">
    <source>
        <dbReference type="Proteomes" id="UP000029579"/>
    </source>
</evidence>
<comment type="caution">
    <text evidence="5">The sequence shown here is derived from an EMBL/GenBank/DDBJ whole genome shotgun (WGS) entry which is preliminary data.</text>
</comment>
<keyword evidence="1" id="KW-0813">Transport</keyword>
<dbReference type="AlphaFoldDB" id="A0A095Z5E8"/>
<gene>
    <name evidence="5" type="ORF">HMPREF1630_06550</name>
</gene>
<dbReference type="GO" id="GO:0016887">
    <property type="term" value="F:ATP hydrolysis activity"/>
    <property type="evidence" value="ECO:0007669"/>
    <property type="project" value="InterPro"/>
</dbReference>
<name>A0A095Z5E8_9FIRM</name>
<dbReference type="PANTHER" id="PTHR42939:SF3">
    <property type="entry name" value="ABC TRANSPORTER ATP-BINDING COMPONENT"/>
    <property type="match status" value="1"/>
</dbReference>
<keyword evidence="3" id="KW-0067">ATP-binding</keyword>